<feature type="region of interest" description="Disordered" evidence="11">
    <location>
        <begin position="2490"/>
        <end position="2509"/>
    </location>
</feature>
<feature type="domain" description="Fibronectin type-III" evidence="14">
    <location>
        <begin position="2504"/>
        <end position="2597"/>
    </location>
</feature>
<feature type="domain" description="Fibronectin type-III" evidence="14">
    <location>
        <begin position="1961"/>
        <end position="2050"/>
    </location>
</feature>
<feature type="disulfide bond" evidence="10">
    <location>
        <begin position="794"/>
        <end position="803"/>
    </location>
</feature>
<feature type="disulfide bond" evidence="10">
    <location>
        <begin position="851"/>
        <end position="860"/>
    </location>
</feature>
<dbReference type="InterPro" id="IPR008211">
    <property type="entry name" value="Laminin_N"/>
</dbReference>
<feature type="compositionally biased region" description="Basic and acidic residues" evidence="11">
    <location>
        <begin position="43"/>
        <end position="67"/>
    </location>
</feature>
<evidence type="ECO:0000256" key="11">
    <source>
        <dbReference type="SAM" id="MobiDB-lite"/>
    </source>
</evidence>
<dbReference type="SUPFAM" id="SSF57196">
    <property type="entry name" value="EGF/Laminin"/>
    <property type="match status" value="8"/>
</dbReference>
<dbReference type="PANTHER" id="PTHR46957:SF7">
    <property type="entry name" value="USHERIN"/>
    <property type="match status" value="1"/>
</dbReference>
<protein>
    <submittedName>
        <fullName evidence="17">Usherin</fullName>
    </submittedName>
</protein>
<dbReference type="CTD" id="7399"/>
<feature type="domain" description="Laminin EGF-like" evidence="13">
    <location>
        <begin position="980"/>
        <end position="1035"/>
    </location>
</feature>
<feature type="compositionally biased region" description="Low complexity" evidence="11">
    <location>
        <begin position="226"/>
        <end position="241"/>
    </location>
</feature>
<proteinExistence type="predicted"/>
<organism evidence="16 17">
    <name type="scientific">Austrofundulus limnaeus</name>
    <name type="common">Annual killifish</name>
    <dbReference type="NCBI Taxonomy" id="52670"/>
    <lineage>
        <taxon>Eukaryota</taxon>
        <taxon>Metazoa</taxon>
        <taxon>Chordata</taxon>
        <taxon>Craniata</taxon>
        <taxon>Vertebrata</taxon>
        <taxon>Euteleostomi</taxon>
        <taxon>Actinopterygii</taxon>
        <taxon>Neopterygii</taxon>
        <taxon>Teleostei</taxon>
        <taxon>Neoteleostei</taxon>
        <taxon>Acanthomorphata</taxon>
        <taxon>Ovalentaria</taxon>
        <taxon>Atherinomorphae</taxon>
        <taxon>Cyprinodontiformes</taxon>
        <taxon>Rivulidae</taxon>
        <taxon>Austrofundulus</taxon>
    </lineage>
</organism>
<dbReference type="InterPro" id="IPR006558">
    <property type="entry name" value="LamG-like"/>
</dbReference>
<dbReference type="FunFam" id="2.10.25.10:FF:000105">
    <property type="entry name" value="laminin subunit gamma-1"/>
    <property type="match status" value="1"/>
</dbReference>
<feature type="disulfide bond" evidence="10">
    <location>
        <begin position="1139"/>
        <end position="1156"/>
    </location>
</feature>
<dbReference type="GO" id="GO:0048513">
    <property type="term" value="P:animal organ development"/>
    <property type="evidence" value="ECO:0007669"/>
    <property type="project" value="UniProtKB-ARBA"/>
</dbReference>
<feature type="domain" description="Fibronectin type-III" evidence="14">
    <location>
        <begin position="4680"/>
        <end position="4783"/>
    </location>
</feature>
<gene>
    <name evidence="17" type="primary">ush2a</name>
</gene>
<dbReference type="FunFam" id="2.60.40.10:FF:001100">
    <property type="entry name" value="Usherin"/>
    <property type="match status" value="1"/>
</dbReference>
<dbReference type="Pfam" id="PF00053">
    <property type="entry name" value="EGF_laminin"/>
    <property type="match status" value="10"/>
</dbReference>
<evidence type="ECO:0000256" key="12">
    <source>
        <dbReference type="SAM" id="Phobius"/>
    </source>
</evidence>
<evidence type="ECO:0000256" key="5">
    <source>
        <dbReference type="ARBA" id="ARBA00022737"/>
    </source>
</evidence>
<feature type="domain" description="Fibronectin type-III" evidence="14">
    <location>
        <begin position="3437"/>
        <end position="3527"/>
    </location>
</feature>
<comment type="subcellular location">
    <subcellularLocation>
        <location evidence="1">Cell projection</location>
    </subcellularLocation>
    <subcellularLocation>
        <location evidence="2">Secreted</location>
    </subcellularLocation>
</comment>
<feature type="region of interest" description="Disordered" evidence="11">
    <location>
        <begin position="4930"/>
        <end position="4953"/>
    </location>
</feature>
<dbReference type="SUPFAM" id="SSF49265">
    <property type="entry name" value="Fibronectin type III"/>
    <property type="match status" value="20"/>
</dbReference>
<feature type="domain" description="Fibronectin type-III" evidence="14">
    <location>
        <begin position="3619"/>
        <end position="3713"/>
    </location>
</feature>
<dbReference type="FunFam" id="2.60.40.10:FF:001379">
    <property type="entry name" value="Usherin"/>
    <property type="match status" value="1"/>
</dbReference>
<dbReference type="InterPro" id="IPR013783">
    <property type="entry name" value="Ig-like_fold"/>
</dbReference>
<dbReference type="PANTHER" id="PTHR46957">
    <property type="entry name" value="CYTOKINE RECEPTOR"/>
    <property type="match status" value="1"/>
</dbReference>
<dbReference type="OrthoDB" id="5984158at2759"/>
<keyword evidence="12" id="KW-1133">Transmembrane helix</keyword>
<dbReference type="FunFam" id="2.10.25.10:FF:000275">
    <property type="entry name" value="usherin"/>
    <property type="match status" value="1"/>
</dbReference>
<evidence type="ECO:0000256" key="4">
    <source>
        <dbReference type="ARBA" id="ARBA00022729"/>
    </source>
</evidence>
<feature type="domain" description="Fibronectin type-III" evidence="14">
    <location>
        <begin position="1872"/>
        <end position="1960"/>
    </location>
</feature>
<dbReference type="Gene3D" id="2.60.120.200">
    <property type="match status" value="1"/>
</dbReference>
<feature type="domain" description="Laminin EGF-like" evidence="13">
    <location>
        <begin position="824"/>
        <end position="878"/>
    </location>
</feature>
<dbReference type="FunFam" id="2.10.25.10:FF:000090">
    <property type="entry name" value="laminin subunit alpha"/>
    <property type="match status" value="4"/>
</dbReference>
<dbReference type="InParanoid" id="A0A2I4BY49"/>
<dbReference type="KEGG" id="alim:106523664"/>
<keyword evidence="16" id="KW-1185">Reference proteome</keyword>
<feature type="domain" description="Fibronectin type-III" evidence="14">
    <location>
        <begin position="1773"/>
        <end position="1871"/>
    </location>
</feature>
<dbReference type="FunFam" id="2.60.40.10:FF:001716">
    <property type="entry name" value="Usherin"/>
    <property type="match status" value="1"/>
</dbReference>
<feature type="domain" description="Fibronectin type-III" evidence="14">
    <location>
        <begin position="4588"/>
        <end position="4677"/>
    </location>
</feature>
<feature type="domain" description="Fibronectin type-III" evidence="14">
    <location>
        <begin position="3346"/>
        <end position="3434"/>
    </location>
</feature>
<feature type="domain" description="Fibronectin type-III" evidence="14">
    <location>
        <begin position="4486"/>
        <end position="4587"/>
    </location>
</feature>
<dbReference type="GO" id="GO:0005576">
    <property type="term" value="C:extracellular region"/>
    <property type="evidence" value="ECO:0007669"/>
    <property type="project" value="UniProtKB-SubCell"/>
</dbReference>
<feature type="domain" description="Fibronectin type-III" evidence="14">
    <location>
        <begin position="3247"/>
        <end position="3342"/>
    </location>
</feature>
<dbReference type="FunFam" id="2.60.40.10:FF:001285">
    <property type="entry name" value="Usherin"/>
    <property type="match status" value="1"/>
</dbReference>
<feature type="region of interest" description="Disordered" evidence="11">
    <location>
        <begin position="1"/>
        <end position="67"/>
    </location>
</feature>
<evidence type="ECO:0000256" key="3">
    <source>
        <dbReference type="ARBA" id="ARBA00022525"/>
    </source>
</evidence>
<dbReference type="SMART" id="SM00060">
    <property type="entry name" value="FN3"/>
    <property type="match status" value="32"/>
</dbReference>
<dbReference type="CDD" id="cd00055">
    <property type="entry name" value="EGF_Lam"/>
    <property type="match status" value="10"/>
</dbReference>
<evidence type="ECO:0000313" key="16">
    <source>
        <dbReference type="Proteomes" id="UP000192220"/>
    </source>
</evidence>
<dbReference type="PROSITE" id="PS01248">
    <property type="entry name" value="EGF_LAM_1"/>
    <property type="match status" value="3"/>
</dbReference>
<feature type="domain" description="Fibronectin type-III" evidence="14">
    <location>
        <begin position="2054"/>
        <end position="2151"/>
    </location>
</feature>
<reference evidence="17" key="1">
    <citation type="submission" date="2025-08" db="UniProtKB">
        <authorList>
            <consortium name="RefSeq"/>
        </authorList>
    </citation>
    <scope>IDENTIFICATION</scope>
</reference>
<dbReference type="Gene3D" id="2.10.25.10">
    <property type="entry name" value="Laminin"/>
    <property type="match status" value="9"/>
</dbReference>
<dbReference type="PROSITE" id="PS51117">
    <property type="entry name" value="LAMININ_NTER"/>
    <property type="match status" value="1"/>
</dbReference>
<feature type="domain" description="Laminin EGF-like" evidence="13">
    <location>
        <begin position="928"/>
        <end position="979"/>
    </location>
</feature>
<feature type="domain" description="Fibronectin type-III" evidence="14">
    <location>
        <begin position="2306"/>
        <end position="2400"/>
    </location>
</feature>
<feature type="domain" description="Fibronectin type-III" evidence="14">
    <location>
        <begin position="3809"/>
        <end position="3912"/>
    </location>
</feature>
<dbReference type="Pfam" id="PF00041">
    <property type="entry name" value="fn3"/>
    <property type="match status" value="16"/>
</dbReference>
<dbReference type="Pfam" id="PF13385">
    <property type="entry name" value="Laminin_G_3"/>
    <property type="match status" value="1"/>
</dbReference>
<evidence type="ECO:0000256" key="1">
    <source>
        <dbReference type="ARBA" id="ARBA00004316"/>
    </source>
</evidence>
<evidence type="ECO:0000313" key="17">
    <source>
        <dbReference type="RefSeq" id="XP_013872629.1"/>
    </source>
</evidence>
<evidence type="ECO:0000256" key="8">
    <source>
        <dbReference type="ARBA" id="ARBA00023273"/>
    </source>
</evidence>
<feature type="domain" description="Fibronectin type-III" evidence="14">
    <location>
        <begin position="2401"/>
        <end position="2503"/>
    </location>
</feature>
<feature type="disulfide bond" evidence="10">
    <location>
        <begin position="950"/>
        <end position="959"/>
    </location>
</feature>
<evidence type="ECO:0000256" key="7">
    <source>
        <dbReference type="ARBA" id="ARBA00023180"/>
    </source>
</evidence>
<sequence length="5079" mass="554471">MDFMNNHERCSVERPRRTEEKKGSEGRNTRRNPQTLGRGVSSEGKDPKRWKDGVNRRDQKESNRAETLLVEKTEGQIMQRDENIQKKKLWIVFMWSIIQKNSSEGKMKSQTNIIGQTWRYIFLCLVFASLCPNLASSQGHFPRMENIAAFKPVFTSPPRSTCGVPERSSYCQSPSSQAELLTCFQAVCVQECPYRSSTPPNAPLLLAAHRGNCVTEDTVDTRPGTRTETGSTTSSDEVSVGSGSVLFQPGKDGCVITPPSQALGAQSSLTLALWIKPSSSEEMMLLEKSSEKQLFFCLMVSLKAVTLRYSQPNSETQTITFRTEGRLPLDGWTHLTLQIYDRHASLFLDGLEEDGTPFDTQILTNSLSISEPGAMWVGLSSNGSNQFIGRLQDFRFYPATLTNREIVELYSGVLPELHVQSECRCPPSHPRVHPLVERYCIPNAVEDTTNDRVLRLDVNAHPLSYINDQDMGTTWQSKTMTTQELDEGVTITVDLANGQYQVFYVIVQFAGLLPESVLIQRRKLVFSEPESTMNMEQFWLDWQYMARNCSVFDMQNNGPLPRPDSVNCLQLPSDEPFSEGNITFSLLTTHPVLRPGFNDFYKTPALQEMVQAAQVRIQMRGQYHTNTNGVNQQHRYFAVKEITISGRCECHGHADHCDTSVTPYRCLCLPESHTVGNNCQRCAPLYNDKPFRSGDQLQPMNCRPCQCHGHALTCHYDILADDQPDEHYQGGGGVCDHCMHNTTGKNCEQCLSGFFRLEGFDPTSADVCQPCNCNTAGTVNGSRVCTKVGGQCPCKDAVTGRRCSDCLPGWFGLSASNPNGCMPCNCSDLGVIKTSTGAVSSCNQHTGQCHCKPHVTGLSCDRCEFGYWNLSHPEDCIPCDCDPLGSLSSFCEPEGGQCECIPGVGGRQCDSCGSSLYGLGLEGSCAPCNCSHDGTVPGTDCDTYTGQCVCKEHVEGRGCDSCRLGYHTLERRNSLGCLPCLCDISGTVPGGVCDMWTGQCPCKEGVEGVHCTSCLQNYYNGSLDPENGLSQGCVPCICDPRGTVTGSVCDSTTGQCVCVPTRHGKDCSSCRPGFYLSADGSMCLECDCHPIGALQRSCESQTGQCVCAHSSVGGRSCDQCLEMFFGFNPGLGICQPCACHPVGSASGLCHPDTGKCVCKLLATGDKCDSCQPGASHFDLENPFGCSKAPSQQPAPLGFALSYSSINLSWNPPDSPNSHKLNYTLIRDGQSVHTIHSHYPFGPESFEDHELFPFTNYSYWLITANVAGETISASASYQTLGAPPPTDQLGLNLLGRPGPTSASFNWSTPRNDTGPVERFVLSSMESSHESEPVIHYTGLSTEAVASSLSPFTQYTATLEACSSGGCSCGPPLSFLTAAAPPQNQPPPQITATGPHTLHVSWEPPKQPNGVITRYQVFLRGPMETLNPTSLMDQKKVFNSMGWLDLSVDADGKQTNSTQAPPKNSTVVEGLQAFSTYQLRVVSINGAGSVSSEWTTAHTLEGVPEFVAPPDVTALSSTSLKVTWNNTEGQGFIARGQVTEYRVNLLTEQTTSPYAPPVVSQVLHRVAASSQPAYVVKGLKPYQVFNFTLTLCTRMGCITSLPSTGRTLPAAPRGLSSPRLDPINETTIQIEWDPPTQLNGPYPIYQVERIDISLSDPNEPVVRGTRFPGQGYYEFPSNTLPSNTDFTAPGGVFPPSAVSSSTALFVTWEPPGRPNGVITEFLLFHNNKLAYRGRNRQHNITGLDVYSTHFLALSACTLVGCTNSSQVTALTSQLPPGPLHAPTLTLLDSRTIFVEWSRPSQINGVLEFYSVFLSHDGAEPVLAYNSSEVLEELTLRNLTPGTSYTIRVAACTGGGCTLSPPSQVQTEESTPENVPAPLVIPLSPHALNISWTCPDTPNGVITSYGLWLDGVLILNSSSSQRFFVVEGLSPWSEHVIRLQACTARGCGKGPMVEMHTLEMAPEGPMLLELTNQSSRSVRARWTAPPRANGNLSYTLYYRSEAGDGVLDGGRASGTWLSVTNLQPYTNYSFWITGCNTQGCVESLPFNVTTPPAAPDGLSPPTLAHATNTSLNVSWSAPLNPNAPGPLQYSLQMRTSPQRPVIRLLENATKTFSYYVESLSPYTNYHFRVVASHAHGQTSSSWATLCTAEDSPGPVDTPTVRVLHSRTASITWAPPSHSNGIITNYTLYLHPLYLHPDFIISSDYKSSLVNNLTLIHNRVPNPSTLFSKEGAHLDSDSNLISFNLSNLPNNTGFSNASSTIQDTAHIFQNHVSTLWPRTAEGGPTESSHQTSTSRDHTAAHFYPAELNSTSGNPHFLLSAAKLDSNSYNPDLFMKQDPFASPISSSVGAASRSTLMSATVPGNITSYTFLNLLPYQIYSFQVEACTSVGCSVSEMSQHFQTLAAPPEGVPAPHLYSDTPTSVLLSWGAPEQSNGPLERWLIERRLAGTTQVSTVGHLLPDPPPLSFLDSSSALSPWTTYQYRLVLQNQAGKASGPWVSVTTRPSRPAGLSPPKVKVLGPKSLQVTWSPPLIPNGEIYGYEIWLPEPRISHDTTSASELNVIVTDLVPYTNYSVTVLACSNGGGHVGGCTESLPTPAATLPTKPEGLGPLSVVAVSESFLAISWQPPSLPNGPNIRYKLLRRKTHQPLAVTMVPAATATSSPPSEDLHHWLHVYSGTKLFYQDKGLSRFTRYQYQLVVSNDVGYTSGRIATAVTMAGVPLNPPSLSAHAVNHTAIQVNWTQPSLKDLQGEVETFFLTVDSPQSSQMLSFRPEITSTVISDLWPSTTYQVSLQVFNGAHNTTKTTVNITTADGEPEGMSSPEVVPVNSSSARVLWFPPLRPNGAITGYNIYVNSRFHGSIDNTSGSYLLGDLLPFTVYNIQVEVCTVYACTQSEVTKTTTVEDLPAGFAVPHVQVVSPRAVRLNWSHPDKPSGIMLGYEVLRRTLRSCMDGSTLVKPSSEKSSESAGALRFKCHYLQCPVGHSVCGTSCFHPDKQVCCSGWLYTRKPHHHCCDGSYWSLNTTTNPTCCSGKLVPSLPDHQCCGGYYVPIKTHEYCCPDHSQGRVSVGPGDSCCGGVPYSMTGGQLCCSGSLHDGYGAQCCGGRIVDDILVCCGDATKGEVHEYKPGFVCCGHEYINSSNSLCCIDNEGFSTIHPAGNATVLLQCCGSKVIHQEEDCCNGIGFDSQRYVCADRSTPGLSIQHQCLQGAVCPLAAAATAYCGSCDLDPSLTACTWILTAHQHPDTQSMTHIPFIQTSQETLTASLPTHINASNNTYRTVDTYANTHMEAAEFKGSLCPSHEEVVFRGDASTYSYLDSDLKPYTSYEYRVRGWNSFGQGFSDVTTVTTSEDKPWGVAPPLWSQLEERNDVFQLQWQAPARPNGLITHYVILRDGQERYRGDEKTFTDVGGIWPFQEYIYHLRACNRAGCTDSSKVVAVTVQGVPEGVQPPEVTAVSPFSLHVSWSEPSHQNGVIQCYHLNQTGVGTIFTHTGGLKNFSVTGLLPFTDYSFVLVACTTVGCGTSKPATGRTLQASPTGVWSSPRHLIINTSVVELYWDQPSQPNGLILQYRLIRNGLTVFTGDHQDLNFTDTKLLPKHRYTYELEASTAGGTGVSDKYTIETPASCPTGIPPPHNMTVSGPYSISLAWSPPAQLHSSQNVKYNVLLNPGSPSAIIHHAGQNLHLSVTGLDPFTLYYVRVQACQNEGCGVGKGVYVRTLETTPEGLLPPEVTAVGPNILEIHWSAPKKPNGLITSYHVYRRPLGTEEELLVFIWSSGPLEFVDASPDLRPFSFFQYKIRAFNSKGSVLSQWTLAQTLQGKPQNMAPPVVTPSGAYSVHLKWNEPGQPNGLISHYRLVYMKHQQDPTLSTATVTALTVEGSVLEATVYGLEPYSLYSLHVEAVNGAGSISSPRVDIRTLEASPAGLPNFTVEQREQGRALLLSWDQPLVPSGVITVYNLYSEGNLEFSGLSRSFLFRRLEPWTIYSLSLEACTSAGCTRSPPQHIATAAAPPASQLPPRLLFIGPDHASLTWSPPSQPNGPIGEYSLRGRSLEEKGRLRSNEEEAEEGKVLFKKPFPAQNESYFYTVTGLRPWTQYEFSVCAHNPAGQTCSPWETITTRQAPPRGLASPKVTHIQGRPSEVMVSWAPPLEPNGVLQSYRIQRNNISFSFSFDPTVHTYTDEDLQPFSTYGYSVIACTSEGCIISPQTNITTLEAPPATVEAPTMNTITSDSINISWRKPLVQNGDVTEYVLKLNNKEAYRGRDLGVVLSYLQPHTSYQLVLLACTRGGCTTSDTVTVETKEAPPTDLDPPALKVTGPESVEISWGPPKHPNGIITGYELRRDGKLIYFGTKTHYHDFTLLPSMEYSFVVIANNSRGAVSSKVATAKTHPSAPSGVGLPSLKPLEAGQVKVEWQTPARPNGDIVGYNVYLRDPVQLSINSTTLSPEDAAFSYRQTILRGLAPYRRYEVRVEACTLLGCSSSDWSSVLTLEAPPAGQPAPLLDLQPDEQTGLQTSFLLIWSPPVQPNGRILHYEVHRKTNLKTDIKKTEAATVVYRNVSTSYKDNRLQPYTVYQYQVWAVNSAGYSASPWVSGRTGPAPPEAVDPPVFLQVSATSTVVEIHPPAQPNGIVSLYRVFSLDHNNRTLLSEGTSLQQTLHGLRPYTQYWVGVEACTCYQCCSQGPLKQLYTLAAAPANQPPPRIVTLTSRSVQLEWDEPLAPNGVIDSWELHLRSPCPQPPQPILLPCEEGPIQIVFFGKQRSYNVTGLRPYSTYKLRAACFNNMGSTASNWTTVSTLSEAPQYVSPFLVDSNLTVIWLDWTETFSINGYLKEFSVTESQLRVYTGFYSYLYIPRTSQKTLSFQVTCTTDCGSASTPTIRYSPATGLGPLEPVDNSKQGVSMSTPPVYSELWFILLFVLLGLFLLAILMGLVLKRALRKNPSARERPPLVMLQKSRKSGGESYTVRGRERSSCTDKRKFDTVADCVEISSVILKSYTVYTEGLTDTKVGGSSHFSPMSVLRAPNPTDLSEAYSQHSLHRSVSQLIDRKSLMMEEGCWDNPMGHDSGLYVEEDEFVDAIKTLSSVKKEHAVFIDTQL</sequence>
<feature type="disulfide bond" evidence="10">
    <location>
        <begin position="900"/>
        <end position="909"/>
    </location>
</feature>
<dbReference type="SMART" id="SM00136">
    <property type="entry name" value="LamNT"/>
    <property type="match status" value="1"/>
</dbReference>
<comment type="caution">
    <text evidence="10">Lacks conserved residue(s) required for the propagation of feature annotation.</text>
</comment>
<feature type="disulfide bond" evidence="10">
    <location>
        <begin position="879"/>
        <end position="891"/>
    </location>
</feature>
<keyword evidence="3" id="KW-0964">Secreted</keyword>
<dbReference type="FunFam" id="2.10.25.10:FF:000011">
    <property type="entry name" value="Cadherin EGF LAG seven-pass G-type receptor"/>
    <property type="match status" value="1"/>
</dbReference>
<dbReference type="PROSITE" id="PS50027">
    <property type="entry name" value="EGF_LAM_2"/>
    <property type="match status" value="7"/>
</dbReference>
<dbReference type="FunFam" id="2.60.40.10:FF:000819">
    <property type="entry name" value="Usherin"/>
    <property type="match status" value="1"/>
</dbReference>
<dbReference type="RefSeq" id="XP_013872629.1">
    <property type="nucleotide sequence ID" value="XM_014017175.1"/>
</dbReference>
<name>A0A2I4BY49_AUSLI</name>
<keyword evidence="4" id="KW-0732">Signal</keyword>
<dbReference type="FunFam" id="2.60.40.10:FF:001176">
    <property type="entry name" value="Usherin"/>
    <property type="match status" value="2"/>
</dbReference>
<feature type="domain" description="Fibronectin type-III" evidence="14">
    <location>
        <begin position="2601"/>
        <end position="2715"/>
    </location>
</feature>
<feature type="domain" description="Fibronectin type-III" evidence="14">
    <location>
        <begin position="4113"/>
        <end position="4205"/>
    </location>
</feature>
<dbReference type="InterPro" id="IPR013320">
    <property type="entry name" value="ConA-like_dom_sf"/>
</dbReference>
<dbReference type="GO" id="GO:0042995">
    <property type="term" value="C:cell projection"/>
    <property type="evidence" value="ECO:0007669"/>
    <property type="project" value="UniProtKB-SubCell"/>
</dbReference>
<dbReference type="SUPFAM" id="SSF49899">
    <property type="entry name" value="Concanavalin A-like lectins/glucanases"/>
    <property type="match status" value="1"/>
</dbReference>
<evidence type="ECO:0000259" key="15">
    <source>
        <dbReference type="PROSITE" id="PS51117"/>
    </source>
</evidence>
<feature type="domain" description="Fibronectin type-III" evidence="14">
    <location>
        <begin position="1686"/>
        <end position="1772"/>
    </location>
</feature>
<feature type="domain" description="Fibronectin type-III" evidence="14">
    <location>
        <begin position="4206"/>
        <end position="4290"/>
    </location>
</feature>
<feature type="domain" description="Fibronectin type-III" evidence="14">
    <location>
        <begin position="3529"/>
        <end position="3615"/>
    </location>
</feature>
<keyword evidence="7" id="KW-0325">Glycoprotein</keyword>
<dbReference type="InterPro" id="IPR003961">
    <property type="entry name" value="FN3_dom"/>
</dbReference>
<feature type="domain" description="Fibronectin type-III" evidence="14">
    <location>
        <begin position="3913"/>
        <end position="4001"/>
    </location>
</feature>
<evidence type="ECO:0000259" key="14">
    <source>
        <dbReference type="PROSITE" id="PS50853"/>
    </source>
</evidence>
<dbReference type="Gene3D" id="2.60.40.10">
    <property type="entry name" value="Immunoglobulins"/>
    <property type="match status" value="31"/>
</dbReference>
<dbReference type="FunFam" id="2.60.40.10:FF:001004">
    <property type="entry name" value="Usherin"/>
    <property type="match status" value="1"/>
</dbReference>
<feature type="domain" description="Laminin EGF-like" evidence="13">
    <location>
        <begin position="771"/>
        <end position="823"/>
    </location>
</feature>
<dbReference type="PRINTS" id="PR00011">
    <property type="entry name" value="EGFLAMININ"/>
</dbReference>
<dbReference type="FunFam" id="2.60.40.10:FF:001168">
    <property type="entry name" value="Usherin"/>
    <property type="match status" value="1"/>
</dbReference>
<feature type="domain" description="Fibronectin type-III" evidence="14">
    <location>
        <begin position="4002"/>
        <end position="4112"/>
    </location>
</feature>
<dbReference type="Proteomes" id="UP000192220">
    <property type="component" value="Unplaced"/>
</dbReference>
<keyword evidence="8" id="KW-0966">Cell projection</keyword>
<feature type="domain" description="Laminin EGF-like" evidence="13">
    <location>
        <begin position="879"/>
        <end position="927"/>
    </location>
</feature>
<feature type="domain" description="Laminin EGF-like" evidence="13">
    <location>
        <begin position="1137"/>
        <end position="1187"/>
    </location>
</feature>
<dbReference type="FunFam" id="2.60.40.10:FF:001030">
    <property type="entry name" value="Usherin"/>
    <property type="match status" value="1"/>
</dbReference>
<dbReference type="FunFam" id="2.60.40.10:FF:001211">
    <property type="entry name" value="Usherin"/>
    <property type="match status" value="1"/>
</dbReference>
<evidence type="ECO:0000259" key="13">
    <source>
        <dbReference type="PROSITE" id="PS50027"/>
    </source>
</evidence>
<feature type="domain" description="Fibronectin type-III" evidence="14">
    <location>
        <begin position="1189"/>
        <end position="1284"/>
    </location>
</feature>
<feature type="disulfide bond" evidence="10">
    <location>
        <begin position="1120"/>
        <end position="1134"/>
    </location>
</feature>
<feature type="domain" description="Fibronectin type-III" evidence="14">
    <location>
        <begin position="1504"/>
        <end position="1611"/>
    </location>
</feature>
<keyword evidence="6 10" id="KW-1015">Disulfide bond</keyword>
<keyword evidence="5" id="KW-0677">Repeat</keyword>
<dbReference type="GeneID" id="106523664"/>
<feature type="region of interest" description="Disordered" evidence="11">
    <location>
        <begin position="216"/>
        <end position="241"/>
    </location>
</feature>
<feature type="domain" description="Fibronectin type-III" evidence="14">
    <location>
        <begin position="3714"/>
        <end position="3808"/>
    </location>
</feature>
<evidence type="ECO:0000256" key="2">
    <source>
        <dbReference type="ARBA" id="ARBA00004613"/>
    </source>
</evidence>
<feature type="transmembrane region" description="Helical" evidence="12">
    <location>
        <begin position="4894"/>
        <end position="4916"/>
    </location>
</feature>
<dbReference type="InterPro" id="IPR050713">
    <property type="entry name" value="RTP_Phos/Ushers"/>
</dbReference>
<accession>A0A2I4BY49</accession>
<feature type="disulfide bond" evidence="10">
    <location>
        <begin position="1088"/>
        <end position="1105"/>
    </location>
</feature>
<dbReference type="STRING" id="52670.A0A2I4BY49"/>
<evidence type="ECO:0000256" key="9">
    <source>
        <dbReference type="ARBA" id="ARBA00023292"/>
    </source>
</evidence>
<dbReference type="CDD" id="cd00063">
    <property type="entry name" value="FN3"/>
    <property type="match status" value="29"/>
</dbReference>
<feature type="disulfide bond" evidence="10">
    <location>
        <begin position="881"/>
        <end position="898"/>
    </location>
</feature>
<dbReference type="InterPro" id="IPR036116">
    <property type="entry name" value="FN3_sf"/>
</dbReference>
<feature type="disulfide bond" evidence="10">
    <location>
        <begin position="1158"/>
        <end position="1167"/>
    </location>
</feature>
<dbReference type="FunFam" id="2.10.25.10:FF:000224">
    <property type="entry name" value="Usherin"/>
    <property type="match status" value="1"/>
</dbReference>
<feature type="domain" description="Fibronectin type-III" evidence="14">
    <location>
        <begin position="2811"/>
        <end position="2900"/>
    </location>
</feature>
<dbReference type="Gene3D" id="2.60.120.260">
    <property type="entry name" value="Galactose-binding domain-like"/>
    <property type="match status" value="1"/>
</dbReference>
<keyword evidence="12" id="KW-0812">Transmembrane</keyword>
<dbReference type="PROSITE" id="PS50853">
    <property type="entry name" value="FN3"/>
    <property type="match status" value="31"/>
</dbReference>
<feature type="disulfide bond" evidence="10">
    <location>
        <begin position="1002"/>
        <end position="1011"/>
    </location>
</feature>
<dbReference type="InterPro" id="IPR002049">
    <property type="entry name" value="LE_dom"/>
</dbReference>
<feature type="domain" description="Fibronectin type-III" evidence="14">
    <location>
        <begin position="2716"/>
        <end position="2807"/>
    </location>
</feature>
<feature type="domain" description="Laminin N-terminal" evidence="15">
    <location>
        <begin position="392"/>
        <end position="647"/>
    </location>
</feature>
<evidence type="ECO:0000256" key="10">
    <source>
        <dbReference type="PROSITE-ProRule" id="PRU00460"/>
    </source>
</evidence>
<feature type="domain" description="Fibronectin type-III" evidence="14">
    <location>
        <begin position="4291"/>
        <end position="4378"/>
    </location>
</feature>
<feature type="domain" description="Fibronectin type-III" evidence="14">
    <location>
        <begin position="4379"/>
        <end position="4481"/>
    </location>
</feature>
<feature type="compositionally biased region" description="Basic and acidic residues" evidence="11">
    <location>
        <begin position="1"/>
        <end position="28"/>
    </location>
</feature>
<feature type="disulfide bond" evidence="10">
    <location>
        <begin position="1137"/>
        <end position="1149"/>
    </location>
</feature>
<feature type="domain" description="Fibronectin type-III" evidence="14">
    <location>
        <begin position="1379"/>
        <end position="1500"/>
    </location>
</feature>
<feature type="domain" description="Laminin EGF-like" evidence="13">
    <location>
        <begin position="1086"/>
        <end position="1136"/>
    </location>
</feature>
<feature type="domain" description="Fibronectin type-III" evidence="14">
    <location>
        <begin position="1286"/>
        <end position="1378"/>
    </location>
</feature>
<evidence type="ECO:0000256" key="6">
    <source>
        <dbReference type="ARBA" id="ARBA00023157"/>
    </source>
</evidence>
<keyword evidence="12" id="KW-0472">Membrane</keyword>
<dbReference type="FunFam" id="2.60.40.10:FF:003352">
    <property type="entry name" value="Usherin"/>
    <property type="match status" value="1"/>
</dbReference>
<feature type="disulfide bond" evidence="10">
    <location>
        <begin position="1086"/>
        <end position="1098"/>
    </location>
</feature>
<keyword evidence="9 10" id="KW-0424">Laminin EGF-like domain</keyword>
<dbReference type="SMART" id="SM00560">
    <property type="entry name" value="LamGL"/>
    <property type="match status" value="1"/>
</dbReference>
<dbReference type="SMART" id="SM00180">
    <property type="entry name" value="EGF_Lam"/>
    <property type="match status" value="10"/>
</dbReference>